<gene>
    <name evidence="9" type="ORF">PVL29_024798</name>
</gene>
<reference evidence="9 10" key="1">
    <citation type="journal article" date="2023" name="BMC Biotechnol.">
        <title>Vitis rotundifolia cv Carlos genome sequencing.</title>
        <authorList>
            <person name="Huff M."/>
            <person name="Hulse-Kemp A."/>
            <person name="Scheffler B."/>
            <person name="Youngblood R."/>
            <person name="Simpson S."/>
            <person name="Babiker E."/>
            <person name="Staton M."/>
        </authorList>
    </citation>
    <scope>NUCLEOTIDE SEQUENCE [LARGE SCALE GENOMIC DNA]</scope>
    <source>
        <tissue evidence="9">Leaf</tissue>
    </source>
</reference>
<accession>A0AA38YT53</accession>
<dbReference type="Proteomes" id="UP001168098">
    <property type="component" value="Unassembled WGS sequence"/>
</dbReference>
<evidence type="ECO:0000313" key="10">
    <source>
        <dbReference type="Proteomes" id="UP001168098"/>
    </source>
</evidence>
<comment type="caution">
    <text evidence="9">The sequence shown here is derived from an EMBL/GenBank/DDBJ whole genome shotgun (WGS) entry which is preliminary data.</text>
</comment>
<keyword evidence="4" id="KW-0029">Amino-acid transport</keyword>
<feature type="transmembrane region" description="Helical" evidence="7">
    <location>
        <begin position="40"/>
        <end position="60"/>
    </location>
</feature>
<evidence type="ECO:0000313" key="9">
    <source>
        <dbReference type="EMBL" id="KAJ9675989.1"/>
    </source>
</evidence>
<evidence type="ECO:0000256" key="2">
    <source>
        <dbReference type="ARBA" id="ARBA00022448"/>
    </source>
</evidence>
<dbReference type="AlphaFoldDB" id="A0AA38YT53"/>
<name>A0AA38YT53_VITRO</name>
<keyword evidence="3 7" id="KW-0812">Transmembrane</keyword>
<protein>
    <recommendedName>
        <fullName evidence="8">Amino acid transporter transmembrane domain-containing protein</fullName>
    </recommendedName>
</protein>
<evidence type="ECO:0000256" key="6">
    <source>
        <dbReference type="ARBA" id="ARBA00023136"/>
    </source>
</evidence>
<sequence>MALGDDGVIRTGTFWSTIPHAFTSMVGTGILALPWSISQLGWIVGPVAILAFPVITYYYAALLCNCYRTPDPIKGRRNRTYMDAVRAFLGERNVVICGVLQYVALWGTMIGYTITTAISIASVKRSICFHRHDARCDVQGNIYMMAFGAMEIVLSQFPNLEKVTILSVIATATSFIYSLVALGLSVAKLSTHHELRGSTLVANVGEDIASLTKVWHVFQALGNIAFAYTYSWLLLEIQDTLKSPPPENQVMKKVSLYTITGTSIFYSSLGFIGYAAFGSHAPGNVLTGFGEPFWLVDIGHISVIIHLIGAYQVFGQVVFAINERLLTSRCSTTSIFNQTCNIRFPGMRNGSFQFSLSRLLMRTIFVIFTTLVAMIFPFFNAILSILGSISFWPITVYFPMQMYMIQAKIEKGTPTWTVLYVLSFVCLIVSLVAIVGSVADISQTLRHAKIFHIKL</sequence>
<keyword evidence="2" id="KW-0813">Transport</keyword>
<keyword evidence="10" id="KW-1185">Reference proteome</keyword>
<keyword evidence="5 7" id="KW-1133">Transmembrane helix</keyword>
<feature type="transmembrane region" description="Helical" evidence="7">
    <location>
        <begin position="359"/>
        <end position="379"/>
    </location>
</feature>
<evidence type="ECO:0000256" key="5">
    <source>
        <dbReference type="ARBA" id="ARBA00022989"/>
    </source>
</evidence>
<evidence type="ECO:0000256" key="4">
    <source>
        <dbReference type="ARBA" id="ARBA00022970"/>
    </source>
</evidence>
<dbReference type="PANTHER" id="PTHR48017">
    <property type="entry name" value="OS05G0424000 PROTEIN-RELATED"/>
    <property type="match status" value="1"/>
</dbReference>
<dbReference type="InterPro" id="IPR013057">
    <property type="entry name" value="AA_transpt_TM"/>
</dbReference>
<feature type="transmembrane region" description="Helical" evidence="7">
    <location>
        <begin position="99"/>
        <end position="121"/>
    </location>
</feature>
<dbReference type="EMBL" id="JARBHA010000018">
    <property type="protein sequence ID" value="KAJ9675989.1"/>
    <property type="molecule type" value="Genomic_DNA"/>
</dbReference>
<feature type="transmembrane region" description="Helical" evidence="7">
    <location>
        <begin position="165"/>
        <end position="187"/>
    </location>
</feature>
<evidence type="ECO:0000256" key="3">
    <source>
        <dbReference type="ARBA" id="ARBA00022692"/>
    </source>
</evidence>
<feature type="transmembrane region" description="Helical" evidence="7">
    <location>
        <begin position="417"/>
        <end position="439"/>
    </location>
</feature>
<organism evidence="9 10">
    <name type="scientific">Vitis rotundifolia</name>
    <name type="common">Muscadine grape</name>
    <dbReference type="NCBI Taxonomy" id="103349"/>
    <lineage>
        <taxon>Eukaryota</taxon>
        <taxon>Viridiplantae</taxon>
        <taxon>Streptophyta</taxon>
        <taxon>Embryophyta</taxon>
        <taxon>Tracheophyta</taxon>
        <taxon>Spermatophyta</taxon>
        <taxon>Magnoliopsida</taxon>
        <taxon>eudicotyledons</taxon>
        <taxon>Gunneridae</taxon>
        <taxon>Pentapetalae</taxon>
        <taxon>rosids</taxon>
        <taxon>Vitales</taxon>
        <taxon>Vitaceae</taxon>
        <taxon>Viteae</taxon>
        <taxon>Vitis</taxon>
    </lineage>
</organism>
<comment type="subcellular location">
    <subcellularLocation>
        <location evidence="1">Membrane</location>
    </subcellularLocation>
</comment>
<feature type="transmembrane region" description="Helical" evidence="7">
    <location>
        <begin position="12"/>
        <end position="33"/>
    </location>
</feature>
<keyword evidence="6 7" id="KW-0472">Membrane</keyword>
<evidence type="ECO:0000259" key="8">
    <source>
        <dbReference type="Pfam" id="PF01490"/>
    </source>
</evidence>
<feature type="transmembrane region" description="Helical" evidence="7">
    <location>
        <begin position="256"/>
        <end position="278"/>
    </location>
</feature>
<feature type="transmembrane region" description="Helical" evidence="7">
    <location>
        <begin position="298"/>
        <end position="321"/>
    </location>
</feature>
<feature type="domain" description="Amino acid transporter transmembrane" evidence="8">
    <location>
        <begin position="10"/>
        <end position="440"/>
    </location>
</feature>
<evidence type="ECO:0000256" key="7">
    <source>
        <dbReference type="SAM" id="Phobius"/>
    </source>
</evidence>
<dbReference type="GO" id="GO:0016020">
    <property type="term" value="C:membrane"/>
    <property type="evidence" value="ECO:0007669"/>
    <property type="project" value="UniProtKB-SubCell"/>
</dbReference>
<dbReference type="GO" id="GO:0006865">
    <property type="term" value="P:amino acid transport"/>
    <property type="evidence" value="ECO:0007669"/>
    <property type="project" value="UniProtKB-KW"/>
</dbReference>
<evidence type="ECO:0000256" key="1">
    <source>
        <dbReference type="ARBA" id="ARBA00004370"/>
    </source>
</evidence>
<proteinExistence type="predicted"/>
<dbReference type="Pfam" id="PF01490">
    <property type="entry name" value="Aa_trans"/>
    <property type="match status" value="1"/>
</dbReference>